<organism evidence="8 9">
    <name type="scientific">Phytophthora cactorum</name>
    <dbReference type="NCBI Taxonomy" id="29920"/>
    <lineage>
        <taxon>Eukaryota</taxon>
        <taxon>Sar</taxon>
        <taxon>Stramenopiles</taxon>
        <taxon>Oomycota</taxon>
        <taxon>Peronosporomycetes</taxon>
        <taxon>Peronosporales</taxon>
        <taxon>Peronosporaceae</taxon>
        <taxon>Phytophthora</taxon>
    </lineage>
</organism>
<name>A0A329RZP1_9STRA</name>
<evidence type="ECO:0000313" key="5">
    <source>
        <dbReference type="EMBL" id="KAG2970283.1"/>
    </source>
</evidence>
<dbReference type="EMBL" id="RCMG01000266">
    <property type="protein sequence ID" value="KAG2858049.1"/>
    <property type="molecule type" value="Genomic_DNA"/>
</dbReference>
<dbReference type="EMBL" id="RCML01000737">
    <property type="protein sequence ID" value="KAG2970283.1"/>
    <property type="molecule type" value="Genomic_DNA"/>
</dbReference>
<protein>
    <submittedName>
        <fullName evidence="8">Uncharacterized protein</fullName>
    </submittedName>
</protein>
<comment type="caution">
    <text evidence="8">The sequence shown here is derived from an EMBL/GenBank/DDBJ whole genome shotgun (WGS) entry which is preliminary data.</text>
</comment>
<evidence type="ECO:0000313" key="9">
    <source>
        <dbReference type="Proteomes" id="UP000251314"/>
    </source>
</evidence>
<dbReference type="Proteomes" id="UP000688947">
    <property type="component" value="Unassembled WGS sequence"/>
</dbReference>
<dbReference type="AlphaFoldDB" id="A0A329RZP1"/>
<proteinExistence type="predicted"/>
<keyword evidence="9" id="KW-1185">Reference proteome</keyword>
<evidence type="ECO:0000313" key="7">
    <source>
        <dbReference type="EMBL" id="KAG6949386.1"/>
    </source>
</evidence>
<evidence type="ECO:0000313" key="4">
    <source>
        <dbReference type="EMBL" id="KAG2940440.1"/>
    </source>
</evidence>
<dbReference type="Proteomes" id="UP000251314">
    <property type="component" value="Unassembled WGS sequence"/>
</dbReference>
<dbReference type="EMBL" id="MJFZ01000403">
    <property type="protein sequence ID" value="RAW29849.1"/>
    <property type="molecule type" value="Genomic_DNA"/>
</dbReference>
<dbReference type="Proteomes" id="UP000736787">
    <property type="component" value="Unassembled WGS sequence"/>
</dbReference>
<dbReference type="VEuPathDB" id="FungiDB:PC110_g13792"/>
<evidence type="ECO:0000313" key="6">
    <source>
        <dbReference type="EMBL" id="KAG3221520.1"/>
    </source>
</evidence>
<dbReference type="EMBL" id="RCMK01000257">
    <property type="protein sequence ID" value="KAG2940440.1"/>
    <property type="molecule type" value="Genomic_DNA"/>
</dbReference>
<dbReference type="EMBL" id="RCMV01000215">
    <property type="protein sequence ID" value="KAG3221520.1"/>
    <property type="molecule type" value="Genomic_DNA"/>
</dbReference>
<reference evidence="7" key="3">
    <citation type="submission" date="2021-01" db="EMBL/GenBank/DDBJ databases">
        <title>Phytophthora aleatoria, a newly-described species from Pinus radiata is distinct from Phytophthora cactorum isolates based on comparative genomics.</title>
        <authorList>
            <person name="Mcdougal R."/>
            <person name="Panda P."/>
            <person name="Williams N."/>
            <person name="Studholme D.J."/>
        </authorList>
    </citation>
    <scope>NUCLEOTIDE SEQUENCE</scope>
    <source>
        <strain evidence="7">NZFS 3830</strain>
    </source>
</reference>
<evidence type="ECO:0000313" key="2">
    <source>
        <dbReference type="EMBL" id="KAG2858049.1"/>
    </source>
</evidence>
<sequence length="68" mass="7542">MLYSSNHHSHRLLGTKLFPPKGEGGGKYPEMETKLHAELDAMVQAAGKPLDELIQDQDARLPNETLSK</sequence>
<dbReference type="Proteomes" id="UP000774804">
    <property type="component" value="Unassembled WGS sequence"/>
</dbReference>
<accession>A0A329RZP1</accession>
<evidence type="ECO:0000313" key="3">
    <source>
        <dbReference type="EMBL" id="KAG2899590.1"/>
    </source>
</evidence>
<dbReference type="Proteomes" id="UP000760860">
    <property type="component" value="Unassembled WGS sequence"/>
</dbReference>
<dbReference type="OrthoDB" id="10309832at2759"/>
<evidence type="ECO:0000313" key="8">
    <source>
        <dbReference type="EMBL" id="RAW29849.1"/>
    </source>
</evidence>
<dbReference type="Proteomes" id="UP000697107">
    <property type="component" value="Unassembled WGS sequence"/>
</dbReference>
<feature type="region of interest" description="Disordered" evidence="1">
    <location>
        <begin position="1"/>
        <end position="29"/>
    </location>
</feature>
<evidence type="ECO:0000256" key="1">
    <source>
        <dbReference type="SAM" id="MobiDB-lite"/>
    </source>
</evidence>
<gene>
    <name evidence="7" type="ORF">JG687_00014898</name>
    <name evidence="8" type="ORF">PC110_g13792</name>
    <name evidence="2" type="ORF">PC113_g10145</name>
    <name evidence="3" type="ORF">PC115_g16483</name>
    <name evidence="4" type="ORF">PC117_g10521</name>
    <name evidence="5" type="ORF">PC118_g16965</name>
    <name evidence="6" type="ORF">PC129_g7736</name>
</gene>
<reference evidence="8 9" key="1">
    <citation type="submission" date="2018-01" db="EMBL/GenBank/DDBJ databases">
        <title>Draft genome of the strawberry crown rot pathogen Phytophthora cactorum.</title>
        <authorList>
            <person name="Armitage A.D."/>
            <person name="Lysoe E."/>
            <person name="Nellist C.F."/>
            <person name="Harrison R.J."/>
            <person name="Brurberg M.B."/>
        </authorList>
    </citation>
    <scope>NUCLEOTIDE SEQUENCE [LARGE SCALE GENOMIC DNA]</scope>
    <source>
        <strain evidence="8 9">10300</strain>
    </source>
</reference>
<dbReference type="Proteomes" id="UP000735874">
    <property type="component" value="Unassembled WGS sequence"/>
</dbReference>
<dbReference type="EMBL" id="RCMI01000725">
    <property type="protein sequence ID" value="KAG2899590.1"/>
    <property type="molecule type" value="Genomic_DNA"/>
</dbReference>
<reference evidence="2" key="2">
    <citation type="submission" date="2018-10" db="EMBL/GenBank/DDBJ databases">
        <title>Effector identification in a new, highly contiguous assembly of the strawberry crown rot pathogen Phytophthora cactorum.</title>
        <authorList>
            <person name="Armitage A.D."/>
            <person name="Nellist C.F."/>
            <person name="Bates H."/>
            <person name="Vickerstaff R.J."/>
            <person name="Harrison R.J."/>
        </authorList>
    </citation>
    <scope>NUCLEOTIDE SEQUENCE</scope>
    <source>
        <strain evidence="2">15-7</strain>
        <strain evidence="3">4032</strain>
        <strain evidence="4">4040</strain>
        <strain evidence="5">P415</strain>
        <strain evidence="6">P421</strain>
    </source>
</reference>
<dbReference type="EMBL" id="JAENGZ010001256">
    <property type="protein sequence ID" value="KAG6949386.1"/>
    <property type="molecule type" value="Genomic_DNA"/>
</dbReference>